<proteinExistence type="predicted"/>
<evidence type="ECO:0000313" key="1">
    <source>
        <dbReference type="EMBL" id="CAJ1395088.1"/>
    </source>
</evidence>
<reference evidence="1" key="1">
    <citation type="submission" date="2023-08" db="EMBL/GenBank/DDBJ databases">
        <authorList>
            <person name="Chen Y."/>
            <person name="Shah S."/>
            <person name="Dougan E. K."/>
            <person name="Thang M."/>
            <person name="Chan C."/>
        </authorList>
    </citation>
    <scope>NUCLEOTIDE SEQUENCE</scope>
</reference>
<keyword evidence="2" id="KW-1185">Reference proteome</keyword>
<name>A0AA36IW57_9DINO</name>
<dbReference type="AlphaFoldDB" id="A0AA36IW57"/>
<dbReference type="InterPro" id="IPR036265">
    <property type="entry name" value="HIT-like_sf"/>
</dbReference>
<sequence length="213" mass="23410">MLKLAAFCIALVSADELAAPMLDDDECAGEQCALNALQLRTAPDSDESNATLGSCGWWLGGDKLWGCGDGLEVVTEDNKKYYDAGMYAAKKRCGGPECCLIVNPMHHRTVEQFHIHFFRYQGSYAENLKARVEKMTCGKDGEWQHGHLPCHGKAAFFSGYPYVFTEVMKQGDISHQSIIVWPSSCGGKGAIIELAGHCSIEHQIRGDFDASKR</sequence>
<dbReference type="Gene3D" id="3.30.428.30">
    <property type="entry name" value="HIT family - CDH-like"/>
    <property type="match status" value="1"/>
</dbReference>
<evidence type="ECO:0000313" key="2">
    <source>
        <dbReference type="Proteomes" id="UP001178507"/>
    </source>
</evidence>
<accession>A0AA36IW57</accession>
<dbReference type="SUPFAM" id="SSF54197">
    <property type="entry name" value="HIT-like"/>
    <property type="match status" value="1"/>
</dbReference>
<protein>
    <submittedName>
        <fullName evidence="1">Uncharacterized protein</fullName>
    </submittedName>
</protein>
<comment type="caution">
    <text evidence="1">The sequence shown here is derived from an EMBL/GenBank/DDBJ whole genome shotgun (WGS) entry which is preliminary data.</text>
</comment>
<dbReference type="EMBL" id="CAUJNA010003046">
    <property type="protein sequence ID" value="CAJ1395088.1"/>
    <property type="molecule type" value="Genomic_DNA"/>
</dbReference>
<gene>
    <name evidence="1" type="ORF">EVOR1521_LOCUS19605</name>
</gene>
<organism evidence="1 2">
    <name type="scientific">Effrenium voratum</name>
    <dbReference type="NCBI Taxonomy" id="2562239"/>
    <lineage>
        <taxon>Eukaryota</taxon>
        <taxon>Sar</taxon>
        <taxon>Alveolata</taxon>
        <taxon>Dinophyceae</taxon>
        <taxon>Suessiales</taxon>
        <taxon>Symbiodiniaceae</taxon>
        <taxon>Effrenium</taxon>
    </lineage>
</organism>
<dbReference type="Proteomes" id="UP001178507">
    <property type="component" value="Unassembled WGS sequence"/>
</dbReference>